<evidence type="ECO:0000256" key="3">
    <source>
        <dbReference type="ARBA" id="ARBA00022448"/>
    </source>
</evidence>
<comment type="caution">
    <text evidence="5">The sequence shown here is derived from an EMBL/GenBank/DDBJ whole genome shotgun (WGS) entry which is preliminary data.</text>
</comment>
<evidence type="ECO:0000313" key="5">
    <source>
        <dbReference type="EMBL" id="MDD1783628.1"/>
    </source>
</evidence>
<dbReference type="NCBIfam" id="NF037995">
    <property type="entry name" value="TRAP_S1"/>
    <property type="match status" value="1"/>
</dbReference>
<dbReference type="NCBIfam" id="TIGR00787">
    <property type="entry name" value="dctP"/>
    <property type="match status" value="1"/>
</dbReference>
<dbReference type="RefSeq" id="WP_274144632.1">
    <property type="nucleotide sequence ID" value="NZ_JAJUBB010000021.1"/>
</dbReference>
<protein>
    <submittedName>
        <fullName evidence="5">Sialic acid TRAP transporter substrate-binding protein SiaP</fullName>
    </submittedName>
</protein>
<dbReference type="Gene3D" id="3.40.190.170">
    <property type="entry name" value="Bacterial extracellular solute-binding protein, family 7"/>
    <property type="match status" value="1"/>
</dbReference>
<dbReference type="InterPro" id="IPR038404">
    <property type="entry name" value="TRAP_DctP_sf"/>
</dbReference>
<sequence length="331" mass="36676">MNSRMLLKRVVLLVVGFSIAVLGLFSPMSMAAEKLKWAHVYETSTPYHSWALWAADEIKKRTGGKYEVQVYPAASLGKENEINESLSLGTIDIIYTGSTFVGRSFGPLAIPSAPFMLRDFEHFNAYANSPLFSELSEGYRSVTGHNIQSLVYYGQRMVTSNEPVSSPADMKGMKLRVPPAPLFQMFTDSVSANATPIAFSEVYLALSQGVVDGQENPLPTIQAKKFYEVQKYINLTGHIIDSLVTVVGRPTWNKMSDEDKAVFKAVFVEAAAGASNDILESEQNLIGWFKEQGVNVNENIDRAAFREAAIKVHNGPHASWSQDVYENFQNL</sequence>
<dbReference type="Pfam" id="PF03480">
    <property type="entry name" value="DctP"/>
    <property type="match status" value="1"/>
</dbReference>
<name>A0ABT5QRL6_9GAMM</name>
<dbReference type="CDD" id="cd13672">
    <property type="entry name" value="PBP2_TRAP_Siap"/>
    <property type="match status" value="1"/>
</dbReference>
<keyword evidence="3" id="KW-0813">Transport</keyword>
<dbReference type="PANTHER" id="PTHR33376">
    <property type="match status" value="1"/>
</dbReference>
<evidence type="ECO:0000313" key="6">
    <source>
        <dbReference type="Proteomes" id="UP001149821"/>
    </source>
</evidence>
<comment type="subcellular location">
    <subcellularLocation>
        <location evidence="1">Cell envelope</location>
    </subcellularLocation>
</comment>
<dbReference type="InterPro" id="IPR018389">
    <property type="entry name" value="DctP_fam"/>
</dbReference>
<dbReference type="Proteomes" id="UP001149821">
    <property type="component" value="Unassembled WGS sequence"/>
</dbReference>
<organism evidence="5 6">
    <name type="scientific">Enterovibrio qingdaonensis</name>
    <dbReference type="NCBI Taxonomy" id="2899818"/>
    <lineage>
        <taxon>Bacteria</taxon>
        <taxon>Pseudomonadati</taxon>
        <taxon>Pseudomonadota</taxon>
        <taxon>Gammaproteobacteria</taxon>
        <taxon>Vibrionales</taxon>
        <taxon>Vibrionaceae</taxon>
        <taxon>Enterovibrio</taxon>
    </lineage>
</organism>
<reference evidence="5" key="1">
    <citation type="submission" date="2021-12" db="EMBL/GenBank/DDBJ databases">
        <title>Enterovibrio ZSDZ35 sp. nov. and Enterovibrio ZSDZ42 sp. nov., isolated from coastal seawater in Qingdao.</title>
        <authorList>
            <person name="Zhang P."/>
        </authorList>
    </citation>
    <scope>NUCLEOTIDE SEQUENCE</scope>
    <source>
        <strain evidence="5">ZSDZ35</strain>
    </source>
</reference>
<gene>
    <name evidence="5" type="ORF">LRP49_20850</name>
</gene>
<evidence type="ECO:0000256" key="4">
    <source>
        <dbReference type="ARBA" id="ARBA00022729"/>
    </source>
</evidence>
<proteinExistence type="inferred from homology"/>
<accession>A0ABT5QRL6</accession>
<dbReference type="EMBL" id="JAJUBB010000021">
    <property type="protein sequence ID" value="MDD1783628.1"/>
    <property type="molecule type" value="Genomic_DNA"/>
</dbReference>
<dbReference type="PANTHER" id="PTHR33376:SF4">
    <property type="entry name" value="SIALIC ACID-BINDING PERIPLASMIC PROTEIN SIAP"/>
    <property type="match status" value="1"/>
</dbReference>
<evidence type="ECO:0000256" key="1">
    <source>
        <dbReference type="ARBA" id="ARBA00004196"/>
    </source>
</evidence>
<comment type="similarity">
    <text evidence="2">Belongs to the bacterial solute-binding protein 7 family.</text>
</comment>
<dbReference type="InterPro" id="IPR004682">
    <property type="entry name" value="TRAP_DctP"/>
</dbReference>
<keyword evidence="4" id="KW-0732">Signal</keyword>
<keyword evidence="6" id="KW-1185">Reference proteome</keyword>
<evidence type="ECO:0000256" key="2">
    <source>
        <dbReference type="ARBA" id="ARBA00009023"/>
    </source>
</evidence>